<feature type="transmembrane region" description="Helical" evidence="12">
    <location>
        <begin position="31"/>
        <end position="47"/>
    </location>
</feature>
<evidence type="ECO:0000256" key="12">
    <source>
        <dbReference type="RuleBase" id="RU361115"/>
    </source>
</evidence>
<feature type="transmembrane region" description="Helical" evidence="12">
    <location>
        <begin position="59"/>
        <end position="80"/>
    </location>
</feature>
<dbReference type="InterPro" id="IPR030457">
    <property type="entry name" value="ELO_CS"/>
</dbReference>
<dbReference type="STRING" id="67003.A0A1X0NNM5"/>
<protein>
    <recommendedName>
        <fullName evidence="11 12">Elongation of fatty acids protein</fullName>
        <ecNumber evidence="12">2.3.1.-</ecNumber>
    </recommendedName>
</protein>
<feature type="transmembrane region" description="Helical" evidence="12">
    <location>
        <begin position="196"/>
        <end position="215"/>
    </location>
</feature>
<dbReference type="GO" id="GO:0009922">
    <property type="term" value="F:fatty acid elongase activity"/>
    <property type="evidence" value="ECO:0007669"/>
    <property type="project" value="InterPro"/>
</dbReference>
<evidence type="ECO:0000313" key="13">
    <source>
        <dbReference type="EMBL" id="ORC86304.1"/>
    </source>
</evidence>
<evidence type="ECO:0000256" key="8">
    <source>
        <dbReference type="ARBA" id="ARBA00023098"/>
    </source>
</evidence>
<organism evidence="13 14">
    <name type="scientific">Trypanosoma theileri</name>
    <dbReference type="NCBI Taxonomy" id="67003"/>
    <lineage>
        <taxon>Eukaryota</taxon>
        <taxon>Discoba</taxon>
        <taxon>Euglenozoa</taxon>
        <taxon>Kinetoplastea</taxon>
        <taxon>Metakinetoplastina</taxon>
        <taxon>Trypanosomatida</taxon>
        <taxon>Trypanosomatidae</taxon>
        <taxon>Trypanosoma</taxon>
    </lineage>
</organism>
<dbReference type="OrthoDB" id="434092at2759"/>
<keyword evidence="3 12" id="KW-0444">Lipid biosynthesis</keyword>
<evidence type="ECO:0000256" key="10">
    <source>
        <dbReference type="ARBA" id="ARBA00023160"/>
    </source>
</evidence>
<dbReference type="PANTHER" id="PTHR11157">
    <property type="entry name" value="FATTY ACID ACYL TRANSFERASE-RELATED"/>
    <property type="match status" value="1"/>
</dbReference>
<dbReference type="InterPro" id="IPR002076">
    <property type="entry name" value="ELO_fam"/>
</dbReference>
<evidence type="ECO:0000256" key="5">
    <source>
        <dbReference type="ARBA" id="ARBA00022692"/>
    </source>
</evidence>
<evidence type="ECO:0000313" key="14">
    <source>
        <dbReference type="Proteomes" id="UP000192257"/>
    </source>
</evidence>
<dbReference type="GO" id="GO:0034626">
    <property type="term" value="P:fatty acid elongation, polyunsaturated fatty acid"/>
    <property type="evidence" value="ECO:0007669"/>
    <property type="project" value="TreeGrafter"/>
</dbReference>
<sequence>MTESLVYAFNHFADNFQGSGLREWMREHTEVPVLAVVLYLALVLYVPDSFMAHRPAMNLRVWNILWNLFLTLFSMGGAYYCVPRLLEVTTAPVIGKLLVEGNNNNNNTNNNNTNTTPPVMAGNLYNSACYWNRGMFFDGPVGFWVAAFVLSKIPEMMDTVFLVLQKKPVIFLHWYHHATVMLFCWHGYAYTISSGLWFATMNYFVHSIMYFYYFVCACGFRKVIRPIAPLITALQILQMVVGTLIVTYTYTVKNILGMKCDVNGSSLRLGLLMYVSYLILFSQLFHRSYLSQAGKQASKLTNGAKKVK</sequence>
<keyword evidence="6 12" id="KW-0276">Fatty acid metabolism</keyword>
<feature type="transmembrane region" description="Helical" evidence="12">
    <location>
        <begin position="171"/>
        <end position="190"/>
    </location>
</feature>
<keyword evidence="7 12" id="KW-1133">Transmembrane helix</keyword>
<feature type="transmembrane region" description="Helical" evidence="12">
    <location>
        <begin position="227"/>
        <end position="251"/>
    </location>
</feature>
<dbReference type="GO" id="GO:0019367">
    <property type="term" value="P:fatty acid elongation, saturated fatty acid"/>
    <property type="evidence" value="ECO:0007669"/>
    <property type="project" value="TreeGrafter"/>
</dbReference>
<keyword evidence="14" id="KW-1185">Reference proteome</keyword>
<dbReference type="GO" id="GO:0034625">
    <property type="term" value="P:fatty acid elongation, monounsaturated fatty acid"/>
    <property type="evidence" value="ECO:0007669"/>
    <property type="project" value="TreeGrafter"/>
</dbReference>
<comment type="subcellular location">
    <subcellularLocation>
        <location evidence="1">Membrane</location>
        <topology evidence="1">Multi-pass membrane protein</topology>
    </subcellularLocation>
</comment>
<keyword evidence="10 12" id="KW-0275">Fatty acid biosynthesis</keyword>
<evidence type="ECO:0000256" key="7">
    <source>
        <dbReference type="ARBA" id="ARBA00022989"/>
    </source>
</evidence>
<dbReference type="EMBL" id="NBCO01000029">
    <property type="protein sequence ID" value="ORC86304.1"/>
    <property type="molecule type" value="Genomic_DNA"/>
</dbReference>
<keyword evidence="9 12" id="KW-0472">Membrane</keyword>
<dbReference type="GO" id="GO:0030148">
    <property type="term" value="P:sphingolipid biosynthetic process"/>
    <property type="evidence" value="ECO:0007669"/>
    <property type="project" value="TreeGrafter"/>
</dbReference>
<evidence type="ECO:0000256" key="1">
    <source>
        <dbReference type="ARBA" id="ARBA00004141"/>
    </source>
</evidence>
<name>A0A1X0NNM5_9TRYP</name>
<comment type="similarity">
    <text evidence="2 12">Belongs to the ELO family.</text>
</comment>
<keyword evidence="5 12" id="KW-0812">Transmembrane</keyword>
<dbReference type="VEuPathDB" id="TriTrypDB:TM35_000291860"/>
<feature type="transmembrane region" description="Helical" evidence="12">
    <location>
        <begin position="141"/>
        <end position="164"/>
    </location>
</feature>
<dbReference type="PROSITE" id="PS01188">
    <property type="entry name" value="ELO"/>
    <property type="match status" value="1"/>
</dbReference>
<dbReference type="EC" id="2.3.1.-" evidence="12"/>
<proteinExistence type="inferred from homology"/>
<dbReference type="RefSeq" id="XP_028880370.1">
    <property type="nucleotide sequence ID" value="XM_029028343.1"/>
</dbReference>
<dbReference type="GO" id="GO:0042761">
    <property type="term" value="P:very long-chain fatty acid biosynthetic process"/>
    <property type="evidence" value="ECO:0007669"/>
    <property type="project" value="TreeGrafter"/>
</dbReference>
<dbReference type="GeneID" id="39988123"/>
<feature type="transmembrane region" description="Helical" evidence="12">
    <location>
        <begin position="271"/>
        <end position="290"/>
    </location>
</feature>
<evidence type="ECO:0000256" key="2">
    <source>
        <dbReference type="ARBA" id="ARBA00007263"/>
    </source>
</evidence>
<dbReference type="PANTHER" id="PTHR11157:SF17">
    <property type="entry name" value="ELONGATION OF VERY LONG CHAIN FATTY ACIDS PROTEIN 6"/>
    <property type="match status" value="1"/>
</dbReference>
<reference evidence="13 14" key="1">
    <citation type="submission" date="2017-03" db="EMBL/GenBank/DDBJ databases">
        <title>An alternative strategy for trypanosome survival in the mammalian bloodstream revealed through genome and transcriptome analysis of the ubiquitous bovine parasite Trypanosoma (Megatrypanum) theileri.</title>
        <authorList>
            <person name="Kelly S."/>
            <person name="Ivens A."/>
            <person name="Mott A."/>
            <person name="O'Neill E."/>
            <person name="Emms D."/>
            <person name="Macleod O."/>
            <person name="Voorheis P."/>
            <person name="Matthews J."/>
            <person name="Matthews K."/>
            <person name="Carrington M."/>
        </authorList>
    </citation>
    <scope>NUCLEOTIDE SEQUENCE [LARGE SCALE GENOMIC DNA]</scope>
    <source>
        <strain evidence="13">Edinburgh</strain>
    </source>
</reference>
<dbReference type="Pfam" id="PF01151">
    <property type="entry name" value="ELO"/>
    <property type="match status" value="1"/>
</dbReference>
<evidence type="ECO:0000256" key="4">
    <source>
        <dbReference type="ARBA" id="ARBA00022679"/>
    </source>
</evidence>
<evidence type="ECO:0000256" key="9">
    <source>
        <dbReference type="ARBA" id="ARBA00023136"/>
    </source>
</evidence>
<gene>
    <name evidence="13" type="ORF">TM35_000291860</name>
</gene>
<evidence type="ECO:0000256" key="6">
    <source>
        <dbReference type="ARBA" id="ARBA00022832"/>
    </source>
</evidence>
<dbReference type="Proteomes" id="UP000192257">
    <property type="component" value="Unassembled WGS sequence"/>
</dbReference>
<dbReference type="GO" id="GO:0005789">
    <property type="term" value="C:endoplasmic reticulum membrane"/>
    <property type="evidence" value="ECO:0007669"/>
    <property type="project" value="TreeGrafter"/>
</dbReference>
<comment type="caution">
    <text evidence="13">The sequence shown here is derived from an EMBL/GenBank/DDBJ whole genome shotgun (WGS) entry which is preliminary data.</text>
</comment>
<keyword evidence="4 12" id="KW-0808">Transferase</keyword>
<accession>A0A1X0NNM5</accession>
<keyword evidence="8 12" id="KW-0443">Lipid metabolism</keyword>
<dbReference type="AlphaFoldDB" id="A0A1X0NNM5"/>
<comment type="catalytic activity">
    <reaction evidence="12">
        <text>an acyl-CoA + malonyl-CoA + H(+) = a 3-oxoacyl-CoA + CO2 + CoA</text>
        <dbReference type="Rhea" id="RHEA:50252"/>
        <dbReference type="ChEBI" id="CHEBI:15378"/>
        <dbReference type="ChEBI" id="CHEBI:16526"/>
        <dbReference type="ChEBI" id="CHEBI:57287"/>
        <dbReference type="ChEBI" id="CHEBI:57384"/>
        <dbReference type="ChEBI" id="CHEBI:58342"/>
        <dbReference type="ChEBI" id="CHEBI:90726"/>
    </reaction>
    <physiologicalReaction direction="left-to-right" evidence="12">
        <dbReference type="Rhea" id="RHEA:50253"/>
    </physiologicalReaction>
</comment>
<evidence type="ECO:0000256" key="3">
    <source>
        <dbReference type="ARBA" id="ARBA00022516"/>
    </source>
</evidence>
<evidence type="ECO:0000256" key="11">
    <source>
        <dbReference type="ARBA" id="ARBA00044291"/>
    </source>
</evidence>